<evidence type="ECO:0000256" key="1">
    <source>
        <dbReference type="SAM" id="MobiDB-lite"/>
    </source>
</evidence>
<feature type="compositionally biased region" description="Basic and acidic residues" evidence="1">
    <location>
        <begin position="11"/>
        <end position="40"/>
    </location>
</feature>
<evidence type="ECO:0000313" key="2">
    <source>
        <dbReference type="EMBL" id="CAA7410382.1"/>
    </source>
</evidence>
<sequence length="67" mass="7407">MAIRGLAVMEGEGKGRAATVREKRVATGKRPEGRRSRIREEEEEKLQTGSGGSSDQPKPGQRDKMIR</sequence>
<dbReference type="AlphaFoldDB" id="A0A7I8LKI1"/>
<dbReference type="EMBL" id="LR746280">
    <property type="protein sequence ID" value="CAA7410382.1"/>
    <property type="molecule type" value="Genomic_DNA"/>
</dbReference>
<accession>A0A7I8LKI1</accession>
<evidence type="ECO:0000313" key="3">
    <source>
        <dbReference type="Proteomes" id="UP000663760"/>
    </source>
</evidence>
<organism evidence="2 3">
    <name type="scientific">Spirodela intermedia</name>
    <name type="common">Intermediate duckweed</name>
    <dbReference type="NCBI Taxonomy" id="51605"/>
    <lineage>
        <taxon>Eukaryota</taxon>
        <taxon>Viridiplantae</taxon>
        <taxon>Streptophyta</taxon>
        <taxon>Embryophyta</taxon>
        <taxon>Tracheophyta</taxon>
        <taxon>Spermatophyta</taxon>
        <taxon>Magnoliopsida</taxon>
        <taxon>Liliopsida</taxon>
        <taxon>Araceae</taxon>
        <taxon>Lemnoideae</taxon>
        <taxon>Spirodela</taxon>
    </lineage>
</organism>
<keyword evidence="3" id="KW-1185">Reference proteome</keyword>
<feature type="region of interest" description="Disordered" evidence="1">
    <location>
        <begin position="1"/>
        <end position="67"/>
    </location>
</feature>
<protein>
    <submittedName>
        <fullName evidence="2">Uncharacterized protein</fullName>
    </submittedName>
</protein>
<gene>
    <name evidence="2" type="ORF">SI8410_17021060</name>
</gene>
<reference evidence="2" key="1">
    <citation type="submission" date="2020-02" db="EMBL/GenBank/DDBJ databases">
        <authorList>
            <person name="Scholz U."/>
            <person name="Mascher M."/>
            <person name="Fiebig A."/>
        </authorList>
    </citation>
    <scope>NUCLEOTIDE SEQUENCE</scope>
</reference>
<name>A0A7I8LKI1_SPIIN</name>
<dbReference type="Proteomes" id="UP000663760">
    <property type="component" value="Chromosome 17"/>
</dbReference>
<proteinExistence type="predicted"/>